<keyword evidence="3" id="KW-1185">Reference proteome</keyword>
<dbReference type="AlphaFoldDB" id="A0A1M7P3F1"/>
<name>A0A1M7P3F1_9BURK</name>
<evidence type="ECO:0000256" key="1">
    <source>
        <dbReference type="SAM" id="SignalP"/>
    </source>
</evidence>
<evidence type="ECO:0000313" key="2">
    <source>
        <dbReference type="EMBL" id="SHN11106.1"/>
    </source>
</evidence>
<dbReference type="Proteomes" id="UP000184339">
    <property type="component" value="Unassembled WGS sequence"/>
</dbReference>
<protein>
    <recommendedName>
        <fullName evidence="4">DUF3304 domain-containing protein</fullName>
    </recommendedName>
</protein>
<keyword evidence="1" id="KW-0732">Signal</keyword>
<reference evidence="3" key="1">
    <citation type="submission" date="2016-11" db="EMBL/GenBank/DDBJ databases">
        <authorList>
            <person name="Varghese N."/>
            <person name="Submissions S."/>
        </authorList>
    </citation>
    <scope>NUCLEOTIDE SEQUENCE [LARGE SCALE GENOMIC DNA]</scope>
    <source>
        <strain evidence="3">Sac-22</strain>
    </source>
</reference>
<feature type="chain" id="PRO_5013042755" description="DUF3304 domain-containing protein" evidence="1">
    <location>
        <begin position="16"/>
        <end position="239"/>
    </location>
</feature>
<sequence length="239" mass="26508">MVMCLLSLPALVACAKNTVPVSVHGVNYSGDDFSYVVIDPANDKNAAGGETIGPYAAGGTMCCYDLPTKWRSGIQIKVKAKHWLAEKANGDIPEIAETRLLDVPAYVDGKPGELWVLRMADGQLGIVSSDYQPDHAKWPGKIKGWPVPSLAYQRAQMDLHIQQEEGAVQLNENFLRDMRKDPLVVATRVWNYSTKRDPQSIAGFSGPEDKAYQAYLLKDFEAAYARAQKNLKELKERRP</sequence>
<organism evidence="2 3">
    <name type="scientific">Duganella sacchari</name>
    <dbReference type="NCBI Taxonomy" id="551987"/>
    <lineage>
        <taxon>Bacteria</taxon>
        <taxon>Pseudomonadati</taxon>
        <taxon>Pseudomonadota</taxon>
        <taxon>Betaproteobacteria</taxon>
        <taxon>Burkholderiales</taxon>
        <taxon>Oxalobacteraceae</taxon>
        <taxon>Telluria group</taxon>
        <taxon>Duganella</taxon>
    </lineage>
</organism>
<feature type="signal peptide" evidence="1">
    <location>
        <begin position="1"/>
        <end position="15"/>
    </location>
</feature>
<evidence type="ECO:0000313" key="3">
    <source>
        <dbReference type="Proteomes" id="UP000184339"/>
    </source>
</evidence>
<evidence type="ECO:0008006" key="4">
    <source>
        <dbReference type="Google" id="ProtNLM"/>
    </source>
</evidence>
<accession>A0A1M7P3F1</accession>
<gene>
    <name evidence="2" type="ORF">SAMN05192549_104377</name>
</gene>
<dbReference type="InterPro" id="IPR021733">
    <property type="entry name" value="DUF3304"/>
</dbReference>
<dbReference type="STRING" id="551987.SAMN05192549_104377"/>
<proteinExistence type="predicted"/>
<dbReference type="EMBL" id="FRCX01000004">
    <property type="protein sequence ID" value="SHN11106.1"/>
    <property type="molecule type" value="Genomic_DNA"/>
</dbReference>
<dbReference type="Pfam" id="PF11745">
    <property type="entry name" value="DUF3304"/>
    <property type="match status" value="1"/>
</dbReference>